<dbReference type="InterPro" id="IPR051081">
    <property type="entry name" value="HTH_MetalResp_TranReg"/>
</dbReference>
<evidence type="ECO:0000313" key="5">
    <source>
        <dbReference type="EMBL" id="SIM85326.1"/>
    </source>
</evidence>
<dbReference type="GO" id="GO:0003700">
    <property type="term" value="F:DNA-binding transcription factor activity"/>
    <property type="evidence" value="ECO:0007669"/>
    <property type="project" value="InterPro"/>
</dbReference>
<keyword evidence="7" id="KW-1185">Reference proteome</keyword>
<evidence type="ECO:0000313" key="6">
    <source>
        <dbReference type="EMBL" id="SJK85579.1"/>
    </source>
</evidence>
<keyword evidence="2" id="KW-0238">DNA-binding</keyword>
<evidence type="ECO:0000313" key="8">
    <source>
        <dbReference type="Proteomes" id="UP000195607"/>
    </source>
</evidence>
<dbReference type="PANTHER" id="PTHR33154:SF18">
    <property type="entry name" value="ARSENICAL RESISTANCE OPERON REPRESSOR"/>
    <property type="match status" value="1"/>
</dbReference>
<dbReference type="SUPFAM" id="SSF46785">
    <property type="entry name" value="Winged helix' DNA-binding domain"/>
    <property type="match status" value="1"/>
</dbReference>
<dbReference type="Proteomes" id="UP000187822">
    <property type="component" value="Chromosome I"/>
</dbReference>
<proteinExistence type="predicted"/>
<feature type="domain" description="HTH arsR-type" evidence="4">
    <location>
        <begin position="6"/>
        <end position="102"/>
    </location>
</feature>
<dbReference type="PRINTS" id="PR00778">
    <property type="entry name" value="HTHARSR"/>
</dbReference>
<dbReference type="InterPro" id="IPR011991">
    <property type="entry name" value="ArsR-like_HTH"/>
</dbReference>
<dbReference type="AlphaFoldDB" id="A0A1N5WJM6"/>
<dbReference type="InterPro" id="IPR036388">
    <property type="entry name" value="WH-like_DNA-bd_sf"/>
</dbReference>
<dbReference type="PROSITE" id="PS50987">
    <property type="entry name" value="HTH_ARSR_2"/>
    <property type="match status" value="1"/>
</dbReference>
<dbReference type="OrthoDB" id="46231at2157"/>
<keyword evidence="1" id="KW-0805">Transcription regulation</keyword>
<reference evidence="5 8" key="1">
    <citation type="submission" date="2016-04" db="EMBL/GenBank/DDBJ databases">
        <authorList>
            <person name="Evans L.H."/>
            <person name="Alamgir A."/>
            <person name="Owens N."/>
            <person name="Weber N.D."/>
            <person name="Virtaneva K."/>
            <person name="Barbian K."/>
            <person name="Babar A."/>
            <person name="Rosenke K."/>
        </authorList>
    </citation>
    <scope>NUCLEOTIDE SEQUENCE [LARGE SCALE GENOMIC DNA]</scope>
    <source>
        <strain evidence="5">S5</strain>
        <strain evidence="8">S5(T) (JCM 30642 \VKM B-2941)</strain>
    </source>
</reference>
<gene>
    <name evidence="6" type="ORF">CPM_1800</name>
    <name evidence="5" type="ORF">CSP5_1861</name>
</gene>
<dbReference type="STRING" id="1673428.CPM_1800"/>
<name>A0A1N5WJM6_9ARCH</name>
<dbReference type="GeneID" id="41589098"/>
<evidence type="ECO:0000256" key="3">
    <source>
        <dbReference type="ARBA" id="ARBA00023163"/>
    </source>
</evidence>
<dbReference type="GO" id="GO:0003677">
    <property type="term" value="F:DNA binding"/>
    <property type="evidence" value="ECO:0007669"/>
    <property type="project" value="UniProtKB-KW"/>
</dbReference>
<dbReference type="SMART" id="SM00418">
    <property type="entry name" value="HTH_ARSR"/>
    <property type="match status" value="1"/>
</dbReference>
<evidence type="ECO:0000256" key="2">
    <source>
        <dbReference type="ARBA" id="ARBA00023125"/>
    </source>
</evidence>
<evidence type="ECO:0000259" key="4">
    <source>
        <dbReference type="PROSITE" id="PS50987"/>
    </source>
</evidence>
<dbReference type="CDD" id="cd00090">
    <property type="entry name" value="HTH_ARSR"/>
    <property type="match status" value="1"/>
</dbReference>
<reference evidence="6" key="2">
    <citation type="submission" date="2016-06" db="EMBL/GenBank/DDBJ databases">
        <authorList>
            <person name="Olsen C.W."/>
            <person name="Carey S."/>
            <person name="Hinshaw L."/>
            <person name="Karasin A.I."/>
        </authorList>
    </citation>
    <scope>NUCLEOTIDE SEQUENCE [LARGE SCALE GENOMIC DNA]</scope>
    <source>
        <strain evidence="6">PM4</strain>
    </source>
</reference>
<dbReference type="EMBL" id="LT719092">
    <property type="protein sequence ID" value="SJK85579.1"/>
    <property type="molecule type" value="Genomic_DNA"/>
</dbReference>
<dbReference type="EMBL" id="LT671858">
    <property type="protein sequence ID" value="SIM85326.1"/>
    <property type="molecule type" value="Genomic_DNA"/>
</dbReference>
<protein>
    <submittedName>
        <fullName evidence="5">ArsR family transcriptional regulator</fullName>
    </submittedName>
</protein>
<dbReference type="Proteomes" id="UP000195607">
    <property type="component" value="Chromosome I"/>
</dbReference>
<evidence type="ECO:0000313" key="7">
    <source>
        <dbReference type="Proteomes" id="UP000187822"/>
    </source>
</evidence>
<dbReference type="InterPro" id="IPR001845">
    <property type="entry name" value="HTH_ArsR_DNA-bd_dom"/>
</dbReference>
<dbReference type="InterPro" id="IPR036390">
    <property type="entry name" value="WH_DNA-bd_sf"/>
</dbReference>
<accession>A0A1N5WJM6</accession>
<dbReference type="KEGG" id="cdiv:CPM_1800"/>
<dbReference type="Pfam" id="PF01022">
    <property type="entry name" value="HTH_5"/>
    <property type="match status" value="1"/>
</dbReference>
<evidence type="ECO:0000256" key="1">
    <source>
        <dbReference type="ARBA" id="ARBA00023015"/>
    </source>
</evidence>
<organism evidence="5 8">
    <name type="scientific">Cuniculiplasma divulgatum</name>
    <dbReference type="NCBI Taxonomy" id="1673428"/>
    <lineage>
        <taxon>Archaea</taxon>
        <taxon>Methanobacteriati</taxon>
        <taxon>Thermoplasmatota</taxon>
        <taxon>Thermoplasmata</taxon>
        <taxon>Thermoplasmatales</taxon>
        <taxon>Cuniculiplasmataceae</taxon>
        <taxon>Cuniculiplasma</taxon>
    </lineage>
</organism>
<sequence>MIPDNISSDISSLANIMKILGDPNRLHITSLISRQELCVCELTAILGLSQSNVSQHLAKLKSSGIVKERKQAQWVYYSLNPEKFPIIKNIINTLPDISFELLKLNGLQEHLKCKK</sequence>
<dbReference type="Gene3D" id="1.10.10.10">
    <property type="entry name" value="Winged helix-like DNA-binding domain superfamily/Winged helix DNA-binding domain"/>
    <property type="match status" value="1"/>
</dbReference>
<reference evidence="7" key="3">
    <citation type="submission" date="2016-06" db="EMBL/GenBank/DDBJ databases">
        <authorList>
            <person name="Toshchakov V.S."/>
        </authorList>
    </citation>
    <scope>NUCLEOTIDE SEQUENCE [LARGE SCALE GENOMIC DNA]</scope>
    <source>
        <strain>PM4 (JCM 30641</strain>
        <strain evidence="7">\VKM B-2940)</strain>
    </source>
</reference>
<dbReference type="PANTHER" id="PTHR33154">
    <property type="entry name" value="TRANSCRIPTIONAL REGULATOR, ARSR FAMILY"/>
    <property type="match status" value="1"/>
</dbReference>
<dbReference type="RefSeq" id="WP_077076911.1">
    <property type="nucleotide sequence ID" value="NZ_LT671858.1"/>
</dbReference>
<keyword evidence="3" id="KW-0804">Transcription</keyword>
<dbReference type="NCBIfam" id="NF033788">
    <property type="entry name" value="HTH_metalloreg"/>
    <property type="match status" value="1"/>
</dbReference>